<dbReference type="GO" id="GO:0004527">
    <property type="term" value="F:exonuclease activity"/>
    <property type="evidence" value="ECO:0007669"/>
    <property type="project" value="UniProtKB-KW"/>
</dbReference>
<keyword evidence="2" id="KW-0540">Nuclease</keyword>
<keyword evidence="9" id="KW-1185">Reference proteome</keyword>
<accession>A0A8B9Q5J5</accession>
<evidence type="ECO:0000313" key="9">
    <source>
        <dbReference type="Proteomes" id="UP000694424"/>
    </source>
</evidence>
<feature type="compositionally biased region" description="Basic residues" evidence="6">
    <location>
        <begin position="24"/>
        <end position="36"/>
    </location>
</feature>
<comment type="subcellular location">
    <subcellularLocation>
        <location evidence="1">Nucleus</location>
    </subcellularLocation>
</comment>
<dbReference type="GO" id="GO:0005730">
    <property type="term" value="C:nucleolus"/>
    <property type="evidence" value="ECO:0007669"/>
    <property type="project" value="UniProtKB-ARBA"/>
</dbReference>
<feature type="domain" description="Exonuclease" evidence="7">
    <location>
        <begin position="133"/>
        <end position="291"/>
    </location>
</feature>
<dbReference type="Ensembl" id="ENSAOWT00000019011.1">
    <property type="protein sequence ID" value="ENSAOWP00000016737.1"/>
    <property type="gene ID" value="ENSAOWG00000011423.1"/>
</dbReference>
<evidence type="ECO:0000256" key="5">
    <source>
        <dbReference type="ARBA" id="ARBA00023242"/>
    </source>
</evidence>
<dbReference type="GO" id="GO:0003676">
    <property type="term" value="F:nucleic acid binding"/>
    <property type="evidence" value="ECO:0007669"/>
    <property type="project" value="InterPro"/>
</dbReference>
<evidence type="ECO:0000313" key="8">
    <source>
        <dbReference type="Ensembl" id="ENSAOWP00000016737.1"/>
    </source>
</evidence>
<feature type="compositionally biased region" description="Basic residues" evidence="6">
    <location>
        <begin position="57"/>
        <end position="72"/>
    </location>
</feature>
<evidence type="ECO:0000256" key="4">
    <source>
        <dbReference type="ARBA" id="ARBA00022839"/>
    </source>
</evidence>
<reference evidence="8" key="2">
    <citation type="submission" date="2025-09" db="UniProtKB">
        <authorList>
            <consortium name="Ensembl"/>
        </authorList>
    </citation>
    <scope>IDENTIFICATION</scope>
</reference>
<reference evidence="8" key="1">
    <citation type="submission" date="2025-08" db="UniProtKB">
        <authorList>
            <consortium name="Ensembl"/>
        </authorList>
    </citation>
    <scope>IDENTIFICATION</scope>
</reference>
<dbReference type="Gene3D" id="3.30.420.10">
    <property type="entry name" value="Ribonuclease H-like superfamily/Ribonuclease H"/>
    <property type="match status" value="1"/>
</dbReference>
<evidence type="ECO:0000256" key="3">
    <source>
        <dbReference type="ARBA" id="ARBA00022801"/>
    </source>
</evidence>
<evidence type="ECO:0000256" key="1">
    <source>
        <dbReference type="ARBA" id="ARBA00004123"/>
    </source>
</evidence>
<organism evidence="8 9">
    <name type="scientific">Apteryx owenii</name>
    <name type="common">Little spotted kiwi</name>
    <dbReference type="NCBI Taxonomy" id="8824"/>
    <lineage>
        <taxon>Eukaryota</taxon>
        <taxon>Metazoa</taxon>
        <taxon>Chordata</taxon>
        <taxon>Craniata</taxon>
        <taxon>Vertebrata</taxon>
        <taxon>Euteleostomi</taxon>
        <taxon>Archelosauria</taxon>
        <taxon>Archosauria</taxon>
        <taxon>Dinosauria</taxon>
        <taxon>Saurischia</taxon>
        <taxon>Theropoda</taxon>
        <taxon>Coelurosauria</taxon>
        <taxon>Aves</taxon>
        <taxon>Palaeognathae</taxon>
        <taxon>Apterygiformes</taxon>
        <taxon>Apterygidae</taxon>
        <taxon>Apteryx</taxon>
    </lineage>
</organism>
<protein>
    <submittedName>
        <fullName evidence="8">Interferon stimulated exonuclease gene 20 like 2</fullName>
    </submittedName>
</protein>
<dbReference type="InterPro" id="IPR012337">
    <property type="entry name" value="RNaseH-like_sf"/>
</dbReference>
<proteinExistence type="predicted"/>
<dbReference type="PANTHER" id="PTHR12801:SF78">
    <property type="entry name" value="INTERFERON-STIMULATED 20 KDA EXONUCLEASE-LIKE 2"/>
    <property type="match status" value="1"/>
</dbReference>
<dbReference type="FunFam" id="3.30.420.10:FF:000007">
    <property type="entry name" value="Interferon-stimulated exonuclease gene 20"/>
    <property type="match status" value="1"/>
</dbReference>
<keyword evidence="4" id="KW-0269">Exonuclease</keyword>
<dbReference type="Pfam" id="PF00929">
    <property type="entry name" value="RNase_T"/>
    <property type="match status" value="1"/>
</dbReference>
<feature type="compositionally biased region" description="Low complexity" evidence="6">
    <location>
        <begin position="90"/>
        <end position="102"/>
    </location>
</feature>
<feature type="region of interest" description="Disordered" evidence="6">
    <location>
        <begin position="323"/>
        <end position="357"/>
    </location>
</feature>
<dbReference type="InterPro" id="IPR013520">
    <property type="entry name" value="Ribonucl_H"/>
</dbReference>
<feature type="region of interest" description="Disordered" evidence="6">
    <location>
        <begin position="12"/>
        <end position="108"/>
    </location>
</feature>
<dbReference type="SUPFAM" id="SSF53098">
    <property type="entry name" value="Ribonuclease H-like"/>
    <property type="match status" value="1"/>
</dbReference>
<evidence type="ECO:0000256" key="2">
    <source>
        <dbReference type="ARBA" id="ARBA00022722"/>
    </source>
</evidence>
<keyword evidence="5" id="KW-0539">Nucleus</keyword>
<dbReference type="Proteomes" id="UP000694424">
    <property type="component" value="Unplaced"/>
</dbReference>
<dbReference type="SMART" id="SM00479">
    <property type="entry name" value="EXOIII"/>
    <property type="match status" value="1"/>
</dbReference>
<dbReference type="InterPro" id="IPR036397">
    <property type="entry name" value="RNaseH_sf"/>
</dbReference>
<sequence>MSDLILNVNFGLSEPSKKGAAGNQKHKNFLKRRRFLERKGVLKQKQLPPAQQQAAKGSRKKSGSWGRNAKKQRAADVAGRDQSKTYPKVNNPQPSPAAQNNSTGSKRTCFPKGTCASVKGKKSAPLLPAVPSKLVAIDCEMVGTGPGGRVSDLARCSIVSYDGDVVYDQYIRPANPIVDYRTRWSGIKRHHMANAVPFGKAQREILKILSGKIVVGHAICNDFKALKYFHPHSLTRDTSKIPLLNRKGGFPENVSISLKRLTKQLLRKDIQVPGGGGGCRARRCGVPARPALGRFLPAFASRHRGPLRSFCCSEKLPKLPGKLGSSAAVGGQDRACATGSSKSWGCHSRQGHDRSRE</sequence>
<feature type="compositionally biased region" description="Low complexity" evidence="6">
    <location>
        <begin position="43"/>
        <end position="56"/>
    </location>
</feature>
<dbReference type="InterPro" id="IPR047021">
    <property type="entry name" value="REXO1/3/4-like"/>
</dbReference>
<dbReference type="AlphaFoldDB" id="A0A8B9Q5J5"/>
<name>A0A8B9Q5J5_APTOW</name>
<keyword evidence="3" id="KW-0378">Hydrolase</keyword>
<evidence type="ECO:0000259" key="7">
    <source>
        <dbReference type="SMART" id="SM00479"/>
    </source>
</evidence>
<dbReference type="PANTHER" id="PTHR12801">
    <property type="entry name" value="RNA EXONUCLEASE REXO1 / RECO3 FAMILY MEMBER-RELATED"/>
    <property type="match status" value="1"/>
</dbReference>
<evidence type="ECO:0000256" key="6">
    <source>
        <dbReference type="SAM" id="MobiDB-lite"/>
    </source>
</evidence>